<dbReference type="EMBL" id="LSBI01000001">
    <property type="protein sequence ID" value="OAQ94029.1"/>
    <property type="molecule type" value="Genomic_DNA"/>
</dbReference>
<reference evidence="1 2" key="1">
    <citation type="submission" date="2016-02" db="EMBL/GenBank/DDBJ databases">
        <title>Biosynthesis of antibiotic leucinostatins and their inhibition on Phytophthora in bio-control Purpureocillium lilacinum.</title>
        <authorList>
            <person name="Wang G."/>
            <person name="Liu Z."/>
            <person name="Lin R."/>
            <person name="Li E."/>
            <person name="Mao Z."/>
            <person name="Ling J."/>
            <person name="Yin W."/>
            <person name="Xie B."/>
        </authorList>
    </citation>
    <scope>NUCLEOTIDE SEQUENCE [LARGE SCALE GENOMIC DNA]</scope>
    <source>
        <strain evidence="1">PLFJ-1</strain>
    </source>
</reference>
<evidence type="ECO:0000313" key="2">
    <source>
        <dbReference type="Proteomes" id="UP000078340"/>
    </source>
</evidence>
<comment type="caution">
    <text evidence="1">The sequence shown here is derived from an EMBL/GenBank/DDBJ whole genome shotgun (WGS) entry which is preliminary data.</text>
</comment>
<dbReference type="Proteomes" id="UP000078340">
    <property type="component" value="Unassembled WGS sequence"/>
</dbReference>
<organism evidence="1 2">
    <name type="scientific">Purpureocillium lilacinum</name>
    <name type="common">Paecilomyces lilacinus</name>
    <dbReference type="NCBI Taxonomy" id="33203"/>
    <lineage>
        <taxon>Eukaryota</taxon>
        <taxon>Fungi</taxon>
        <taxon>Dikarya</taxon>
        <taxon>Ascomycota</taxon>
        <taxon>Pezizomycotina</taxon>
        <taxon>Sordariomycetes</taxon>
        <taxon>Hypocreomycetidae</taxon>
        <taxon>Hypocreales</taxon>
        <taxon>Ophiocordycipitaceae</taxon>
        <taxon>Purpureocillium</taxon>
    </lineage>
</organism>
<protein>
    <submittedName>
        <fullName evidence="1">Uncharacterized protein</fullName>
    </submittedName>
</protein>
<sequence>MSILPINSPRCKGPLDPNTLFHANLRLSDSKARSGYLSRAIYAPFYAQSLSLLTPLKVRNEVVS</sequence>
<accession>A0A179HX52</accession>
<evidence type="ECO:0000313" key="1">
    <source>
        <dbReference type="EMBL" id="OAQ94029.1"/>
    </source>
</evidence>
<gene>
    <name evidence="1" type="ORF">VFPFJ_00137</name>
</gene>
<dbReference type="AlphaFoldDB" id="A0A179HX52"/>
<proteinExistence type="predicted"/>
<name>A0A179HX52_PURLI</name>